<dbReference type="InterPro" id="IPR011008">
    <property type="entry name" value="Dimeric_a/b-barrel"/>
</dbReference>
<keyword evidence="2" id="KW-0560">Oxidoreductase</keyword>
<keyword evidence="2" id="KW-0503">Monooxygenase</keyword>
<dbReference type="AlphaFoldDB" id="A0A2U2JA12"/>
<evidence type="ECO:0000313" key="2">
    <source>
        <dbReference type="EMBL" id="PWG05183.1"/>
    </source>
</evidence>
<reference evidence="2 3" key="1">
    <citation type="submission" date="2018-05" db="EMBL/GenBank/DDBJ databases">
        <title>Polaribacter aquimarinus sp. nov., isolated from sediment in a sediment of sea.</title>
        <authorList>
            <person name="Lu D."/>
        </authorList>
    </citation>
    <scope>NUCLEOTIDE SEQUENCE [LARGE SCALE GENOMIC DNA]</scope>
    <source>
        <strain evidence="2 3">ZY113</strain>
    </source>
</reference>
<dbReference type="OrthoDB" id="1120859at2"/>
<protein>
    <submittedName>
        <fullName evidence="2">Antibiotic biosynthesis monooxygenase</fullName>
    </submittedName>
</protein>
<accession>A0A2U2JA12</accession>
<dbReference type="Pfam" id="PF03992">
    <property type="entry name" value="ABM"/>
    <property type="match status" value="1"/>
</dbReference>
<evidence type="ECO:0000259" key="1">
    <source>
        <dbReference type="PROSITE" id="PS51725"/>
    </source>
</evidence>
<dbReference type="InterPro" id="IPR007138">
    <property type="entry name" value="ABM_dom"/>
</dbReference>
<dbReference type="GO" id="GO:0004497">
    <property type="term" value="F:monooxygenase activity"/>
    <property type="evidence" value="ECO:0007669"/>
    <property type="project" value="UniProtKB-KW"/>
</dbReference>
<sequence length="98" mass="11900">MFVRIVKMSFHQKHIAEFLAMFEEKKSLIRASKGCELLELYQDKNNPEIFFTYSYWNAEEDLENYRNSDLFKTTWKQTKTYFNDKPLAWSVDKRVSLQ</sequence>
<proteinExistence type="predicted"/>
<dbReference type="RefSeq" id="WP_109404728.1">
    <property type="nucleotide sequence ID" value="NZ_QFFG01000003.1"/>
</dbReference>
<dbReference type="Proteomes" id="UP000245670">
    <property type="component" value="Unassembled WGS sequence"/>
</dbReference>
<feature type="domain" description="ABM" evidence="1">
    <location>
        <begin position="2"/>
        <end position="91"/>
    </location>
</feature>
<name>A0A2U2JA12_9FLAO</name>
<comment type="caution">
    <text evidence="2">The sequence shown here is derived from an EMBL/GenBank/DDBJ whole genome shotgun (WGS) entry which is preliminary data.</text>
</comment>
<evidence type="ECO:0000313" key="3">
    <source>
        <dbReference type="Proteomes" id="UP000245670"/>
    </source>
</evidence>
<dbReference type="EMBL" id="QFFG01000003">
    <property type="protein sequence ID" value="PWG05183.1"/>
    <property type="molecule type" value="Genomic_DNA"/>
</dbReference>
<dbReference type="PROSITE" id="PS51725">
    <property type="entry name" value="ABM"/>
    <property type="match status" value="1"/>
</dbReference>
<dbReference type="SUPFAM" id="SSF54909">
    <property type="entry name" value="Dimeric alpha+beta barrel"/>
    <property type="match status" value="1"/>
</dbReference>
<gene>
    <name evidence="2" type="ORF">DIS07_08020</name>
</gene>
<keyword evidence="3" id="KW-1185">Reference proteome</keyword>
<dbReference type="Gene3D" id="3.30.70.100">
    <property type="match status" value="1"/>
</dbReference>
<organism evidence="2 3">
    <name type="scientific">Polaribacter aquimarinus</name>
    <dbReference type="NCBI Taxonomy" id="2100726"/>
    <lineage>
        <taxon>Bacteria</taxon>
        <taxon>Pseudomonadati</taxon>
        <taxon>Bacteroidota</taxon>
        <taxon>Flavobacteriia</taxon>
        <taxon>Flavobacteriales</taxon>
        <taxon>Flavobacteriaceae</taxon>
    </lineage>
</organism>